<organism evidence="1 2">
    <name type="scientific">Nocardioides immobilis</name>
    <dbReference type="NCBI Taxonomy" id="2049295"/>
    <lineage>
        <taxon>Bacteria</taxon>
        <taxon>Bacillati</taxon>
        <taxon>Actinomycetota</taxon>
        <taxon>Actinomycetes</taxon>
        <taxon>Propionibacteriales</taxon>
        <taxon>Nocardioidaceae</taxon>
        <taxon>Nocardioides</taxon>
    </lineage>
</organism>
<dbReference type="Gene3D" id="3.30.429.10">
    <property type="entry name" value="Macrophage Migration Inhibitory Factor"/>
    <property type="match status" value="1"/>
</dbReference>
<dbReference type="PANTHER" id="PTHR38460">
    <property type="entry name" value="TAUTOMERASE YOLI-RELATED"/>
    <property type="match status" value="1"/>
</dbReference>
<dbReference type="PANTHER" id="PTHR38460:SF1">
    <property type="entry name" value="TAUTOMERASE YOLI-RELATED"/>
    <property type="match status" value="1"/>
</dbReference>
<dbReference type="SUPFAM" id="SSF55331">
    <property type="entry name" value="Tautomerase/MIF"/>
    <property type="match status" value="1"/>
</dbReference>
<accession>A0A417Y9E0</accession>
<dbReference type="AlphaFoldDB" id="A0A417Y9E0"/>
<dbReference type="Proteomes" id="UP000283644">
    <property type="component" value="Unassembled WGS sequence"/>
</dbReference>
<dbReference type="OrthoDB" id="9804765at2"/>
<dbReference type="Pfam" id="PF14552">
    <property type="entry name" value="Tautomerase_2"/>
    <property type="match status" value="1"/>
</dbReference>
<name>A0A417Y9E0_9ACTN</name>
<comment type="caution">
    <text evidence="1">The sequence shown here is derived from an EMBL/GenBank/DDBJ whole genome shotgun (WGS) entry which is preliminary data.</text>
</comment>
<gene>
    <name evidence="1" type="ORF">D0Z08_00205</name>
</gene>
<dbReference type="EMBL" id="QXGH01000002">
    <property type="protein sequence ID" value="RHW29117.1"/>
    <property type="molecule type" value="Genomic_DNA"/>
</dbReference>
<dbReference type="InterPro" id="IPR037479">
    <property type="entry name" value="Tauto_MSAD"/>
</dbReference>
<reference evidence="1 2" key="1">
    <citation type="submission" date="2018-09" db="EMBL/GenBank/DDBJ databases">
        <title>Genome sequencing of Nocardioides immobilis CCTCC AB 2017083 for comparison to Nocardioides silvaticus.</title>
        <authorList>
            <person name="Li C."/>
            <person name="Wang G."/>
        </authorList>
    </citation>
    <scope>NUCLEOTIDE SEQUENCE [LARGE SCALE GENOMIC DNA]</scope>
    <source>
        <strain evidence="1 2">CCTCC AB 2017083</strain>
    </source>
</reference>
<proteinExistence type="predicted"/>
<dbReference type="RefSeq" id="WP_118921506.1">
    <property type="nucleotide sequence ID" value="NZ_QXGH01000002.1"/>
</dbReference>
<evidence type="ECO:0000313" key="1">
    <source>
        <dbReference type="EMBL" id="RHW29117.1"/>
    </source>
</evidence>
<evidence type="ECO:0000313" key="2">
    <source>
        <dbReference type="Proteomes" id="UP000283644"/>
    </source>
</evidence>
<sequence length="145" mass="16148">MPIVRISLPKTTLDHAQHIGQCVYQAMRDTIGIPEGDNFQVISQHEPGELVYDPSFYGIERSAGFMIIEVTLARGRAPEVKQRFYHRITELLSAECSVRPEDVMITLFEIGPGDFSLGEGKAQFLENLPPHLQELGAQPSEAPTN</sequence>
<dbReference type="InterPro" id="IPR014347">
    <property type="entry name" value="Tautomerase/MIF_sf"/>
</dbReference>
<keyword evidence="2" id="KW-1185">Reference proteome</keyword>
<protein>
    <submittedName>
        <fullName evidence="1">Tautomerase family protein</fullName>
    </submittedName>
</protein>